<keyword evidence="12" id="KW-0808">Transferase</keyword>
<reference evidence="12 13" key="1">
    <citation type="submission" date="2015-05" db="EMBL/GenBank/DDBJ databases">
        <title>Photobacterium galathea sp. nov.</title>
        <authorList>
            <person name="Machado H."/>
            <person name="Gram L."/>
        </authorList>
    </citation>
    <scope>NUCLEOTIDE SEQUENCE [LARGE SCALE GENOMIC DNA]</scope>
    <source>
        <strain evidence="12 13">CGMCC 1.12159</strain>
    </source>
</reference>
<evidence type="ECO:0000259" key="10">
    <source>
        <dbReference type="PROSITE" id="PS50111"/>
    </source>
</evidence>
<dbReference type="Proteomes" id="UP000036097">
    <property type="component" value="Unassembled WGS sequence"/>
</dbReference>
<dbReference type="FunFam" id="1.10.287.950:FF:000001">
    <property type="entry name" value="Methyl-accepting chemotaxis sensory transducer"/>
    <property type="match status" value="1"/>
</dbReference>
<feature type="domain" description="Methyl-accepting transducer" evidence="10">
    <location>
        <begin position="337"/>
        <end position="573"/>
    </location>
</feature>
<dbReference type="InterPro" id="IPR004089">
    <property type="entry name" value="MCPsignal_dom"/>
</dbReference>
<dbReference type="GO" id="GO:0016301">
    <property type="term" value="F:kinase activity"/>
    <property type="evidence" value="ECO:0007669"/>
    <property type="project" value="UniProtKB-KW"/>
</dbReference>
<protein>
    <submittedName>
        <fullName evidence="12">Histidine kinase</fullName>
    </submittedName>
</protein>
<evidence type="ECO:0000256" key="3">
    <source>
        <dbReference type="ARBA" id="ARBA00022989"/>
    </source>
</evidence>
<evidence type="ECO:0000256" key="7">
    <source>
        <dbReference type="PROSITE-ProRule" id="PRU00284"/>
    </source>
</evidence>
<keyword evidence="8" id="KW-0175">Coiled coil</keyword>
<dbReference type="Pfam" id="PF00015">
    <property type="entry name" value="MCPsignal"/>
    <property type="match status" value="1"/>
</dbReference>
<dbReference type="PANTHER" id="PTHR32089">
    <property type="entry name" value="METHYL-ACCEPTING CHEMOTAXIS PROTEIN MCPB"/>
    <property type="match status" value="1"/>
</dbReference>
<evidence type="ECO:0000259" key="11">
    <source>
        <dbReference type="PROSITE" id="PS50885"/>
    </source>
</evidence>
<evidence type="ECO:0000256" key="9">
    <source>
        <dbReference type="SAM" id="Phobius"/>
    </source>
</evidence>
<feature type="coiled-coil region" evidence="8">
    <location>
        <begin position="408"/>
        <end position="435"/>
    </location>
</feature>
<dbReference type="PROSITE" id="PS50111">
    <property type="entry name" value="CHEMOTAXIS_TRANSDUC_2"/>
    <property type="match status" value="1"/>
</dbReference>
<dbReference type="Pfam" id="PF00672">
    <property type="entry name" value="HAMP"/>
    <property type="match status" value="1"/>
</dbReference>
<dbReference type="SMART" id="SM00283">
    <property type="entry name" value="MA"/>
    <property type="match status" value="1"/>
</dbReference>
<dbReference type="CDD" id="cd06225">
    <property type="entry name" value="HAMP"/>
    <property type="match status" value="1"/>
</dbReference>
<evidence type="ECO:0000256" key="5">
    <source>
        <dbReference type="ARBA" id="ARBA00023224"/>
    </source>
</evidence>
<comment type="similarity">
    <text evidence="6">Belongs to the methyl-accepting chemotaxis (MCP) protein family.</text>
</comment>
<keyword evidence="4 9" id="KW-0472">Membrane</keyword>
<dbReference type="AlphaFoldDB" id="A0A0J1H4X8"/>
<dbReference type="GO" id="GO:0006935">
    <property type="term" value="P:chemotaxis"/>
    <property type="evidence" value="ECO:0007669"/>
    <property type="project" value="UniProtKB-ARBA"/>
</dbReference>
<feature type="transmembrane region" description="Helical" evidence="9">
    <location>
        <begin position="257"/>
        <end position="277"/>
    </location>
</feature>
<dbReference type="CDD" id="cd11386">
    <property type="entry name" value="MCP_signal"/>
    <property type="match status" value="1"/>
</dbReference>
<evidence type="ECO:0000313" key="12">
    <source>
        <dbReference type="EMBL" id="KLV06786.1"/>
    </source>
</evidence>
<dbReference type="GO" id="GO:0016020">
    <property type="term" value="C:membrane"/>
    <property type="evidence" value="ECO:0007669"/>
    <property type="project" value="UniProtKB-SubCell"/>
</dbReference>
<keyword evidence="3 9" id="KW-1133">Transmembrane helix</keyword>
<dbReference type="STRING" id="1195763.ABT56_07880"/>
<keyword evidence="2 9" id="KW-0812">Transmembrane</keyword>
<proteinExistence type="inferred from homology"/>
<dbReference type="PATRIC" id="fig|1195763.3.peg.1676"/>
<evidence type="ECO:0000256" key="1">
    <source>
        <dbReference type="ARBA" id="ARBA00004141"/>
    </source>
</evidence>
<accession>A0A0J1H4X8</accession>
<comment type="caution">
    <text evidence="12">The sequence shown here is derived from an EMBL/GenBank/DDBJ whole genome shotgun (WGS) entry which is preliminary data.</text>
</comment>
<evidence type="ECO:0000256" key="2">
    <source>
        <dbReference type="ARBA" id="ARBA00022692"/>
    </source>
</evidence>
<feature type="domain" description="HAMP" evidence="11">
    <location>
        <begin position="279"/>
        <end position="332"/>
    </location>
</feature>
<dbReference type="SMART" id="SM00304">
    <property type="entry name" value="HAMP"/>
    <property type="match status" value="1"/>
</dbReference>
<keyword evidence="12" id="KW-0418">Kinase</keyword>
<keyword evidence="5 7" id="KW-0807">Transducer</keyword>
<comment type="subcellular location">
    <subcellularLocation>
        <location evidence="1">Membrane</location>
        <topology evidence="1">Multi-pass membrane protein</topology>
    </subcellularLocation>
</comment>
<name>A0A0J1H4X8_9GAMM</name>
<gene>
    <name evidence="12" type="ORF">ABT56_07880</name>
</gene>
<dbReference type="InterPro" id="IPR003660">
    <property type="entry name" value="HAMP_dom"/>
</dbReference>
<dbReference type="PANTHER" id="PTHR32089:SF119">
    <property type="entry name" value="METHYL-ACCEPTING CHEMOTAXIS PROTEIN CTPL"/>
    <property type="match status" value="1"/>
</dbReference>
<organism evidence="12 13">
    <name type="scientific">Photobacterium aquae</name>
    <dbReference type="NCBI Taxonomy" id="1195763"/>
    <lineage>
        <taxon>Bacteria</taxon>
        <taxon>Pseudomonadati</taxon>
        <taxon>Pseudomonadota</taxon>
        <taxon>Gammaproteobacteria</taxon>
        <taxon>Vibrionales</taxon>
        <taxon>Vibrionaceae</taxon>
        <taxon>Photobacterium</taxon>
    </lineage>
</organism>
<dbReference type="SUPFAM" id="SSF58104">
    <property type="entry name" value="Methyl-accepting chemotaxis protein (MCP) signaling domain"/>
    <property type="match status" value="1"/>
</dbReference>
<dbReference type="EMBL" id="LDOT01000008">
    <property type="protein sequence ID" value="KLV06786.1"/>
    <property type="molecule type" value="Genomic_DNA"/>
</dbReference>
<evidence type="ECO:0000313" key="13">
    <source>
        <dbReference type="Proteomes" id="UP000036097"/>
    </source>
</evidence>
<dbReference type="RefSeq" id="WP_047878328.1">
    <property type="nucleotide sequence ID" value="NZ_LDOT01000008.1"/>
</dbReference>
<sequence>MKIKHKLLGLTALSVVALVAVMAASWLANDRIVRINQAVTTVSEMEVALLNLRRNEKDFLMRGALKYRETFLANFAKFQQLQQSLNHTREALGIALPELTPMAQAMDEYRSGMMALMEGYQVFGLLAEEGVKGAFLAASGDLITQASEQQYAVVPVFRLVSAGKMLVLAPSQAAADDFNRQLEDQSAQLAPVLGEAYANYHRKAQAVLAQLAVIGLDQNHGLQGAIRSQSHKAEAIFAELKQQLESEVVKAEKATTATTLIAVLIVVSGLLVLSMAIGRSIQGRLASLSQLMAEITTSHDLTRRACGDGQDELAEMANNFNYLLASLSQLVGNVQQAVAELGPESQLLLSRSQEAGHALQRQLAETDSVATAITQMGGTIREIASNTEVAAGNADRCYQGAEAGLAEVSATKHQVDGLSQDLAQASDEVANLSGLSGDIGAVLDVIRTIAEQTNLLALNAAIEAARAGEQGRGFAVVADEVRSLAMRTSQSTEEITSIIESLQTQIEQVVTHIGHCRELGETSVGQAEGAEGKIRLIMEDMQQIMDTSTQIAAAVEQQSLVSDDIRANVTAIRDLAGTNVALVEDNAVAANTVSQHAAELAGAISNYRV</sequence>
<keyword evidence="13" id="KW-1185">Reference proteome</keyword>
<dbReference type="OrthoDB" id="8724845at2"/>
<dbReference type="PROSITE" id="PS50885">
    <property type="entry name" value="HAMP"/>
    <property type="match status" value="1"/>
</dbReference>
<evidence type="ECO:0000256" key="4">
    <source>
        <dbReference type="ARBA" id="ARBA00023136"/>
    </source>
</evidence>
<evidence type="ECO:0000256" key="8">
    <source>
        <dbReference type="SAM" id="Coils"/>
    </source>
</evidence>
<dbReference type="GO" id="GO:0007165">
    <property type="term" value="P:signal transduction"/>
    <property type="evidence" value="ECO:0007669"/>
    <property type="project" value="UniProtKB-KW"/>
</dbReference>
<dbReference type="Gene3D" id="1.10.287.950">
    <property type="entry name" value="Methyl-accepting chemotaxis protein"/>
    <property type="match status" value="1"/>
</dbReference>
<evidence type="ECO:0000256" key="6">
    <source>
        <dbReference type="ARBA" id="ARBA00029447"/>
    </source>
</evidence>